<evidence type="ECO:0000313" key="7">
    <source>
        <dbReference type="Proteomes" id="UP000215914"/>
    </source>
</evidence>
<organism evidence="6 7">
    <name type="scientific">Helianthus annuus</name>
    <name type="common">Common sunflower</name>
    <dbReference type="NCBI Taxonomy" id="4232"/>
    <lineage>
        <taxon>Eukaryota</taxon>
        <taxon>Viridiplantae</taxon>
        <taxon>Streptophyta</taxon>
        <taxon>Embryophyta</taxon>
        <taxon>Tracheophyta</taxon>
        <taxon>Spermatophyta</taxon>
        <taxon>Magnoliopsida</taxon>
        <taxon>eudicotyledons</taxon>
        <taxon>Gunneridae</taxon>
        <taxon>Pentapetalae</taxon>
        <taxon>asterids</taxon>
        <taxon>campanulids</taxon>
        <taxon>Asterales</taxon>
        <taxon>Asteraceae</taxon>
        <taxon>Asteroideae</taxon>
        <taxon>Heliantheae alliance</taxon>
        <taxon>Heliantheae</taxon>
        <taxon>Helianthus</taxon>
    </lineage>
</organism>
<comment type="caution">
    <text evidence="6">The sequence shown here is derived from an EMBL/GenBank/DDBJ whole genome shotgun (WGS) entry which is preliminary data.</text>
</comment>
<dbReference type="PANTHER" id="PTHR36326">
    <property type="entry name" value="PROTEIN POLLENLESS 3-LIKE 2"/>
    <property type="match status" value="1"/>
</dbReference>
<gene>
    <name evidence="6" type="ORF">HanXRQr2_Chr16g0748051</name>
</gene>
<dbReference type="PANTHER" id="PTHR36326:SF4">
    <property type="entry name" value="PROTEIN POLLENLESS 3-LIKE 1"/>
    <property type="match status" value="1"/>
</dbReference>
<sequence>MFRKVYNLCIFLQKSGQVDELIELLQSKIKHMEENILVNGNPIKIARSKGKKIQITMLQDYSQLSGNLAWAYLQQDCYQVAKETYRWVCNILFLKLALE</sequence>
<dbReference type="InterPro" id="IPR044961">
    <property type="entry name" value="MS5/SDI1"/>
</dbReference>
<dbReference type="Gramene" id="mRNA:HanXRQr2_Chr16g0748051">
    <property type="protein sequence ID" value="mRNA:HanXRQr2_Chr16g0748051"/>
    <property type="gene ID" value="HanXRQr2_Chr16g0748051"/>
</dbReference>
<reference evidence="6" key="1">
    <citation type="journal article" date="2017" name="Nature">
        <title>The sunflower genome provides insights into oil metabolism, flowering and Asterid evolution.</title>
        <authorList>
            <person name="Badouin H."/>
            <person name="Gouzy J."/>
            <person name="Grassa C.J."/>
            <person name="Murat F."/>
            <person name="Staton S.E."/>
            <person name="Cottret L."/>
            <person name="Lelandais-Briere C."/>
            <person name="Owens G.L."/>
            <person name="Carrere S."/>
            <person name="Mayjonade B."/>
            <person name="Legrand L."/>
            <person name="Gill N."/>
            <person name="Kane N.C."/>
            <person name="Bowers J.E."/>
            <person name="Hubner S."/>
            <person name="Bellec A."/>
            <person name="Berard A."/>
            <person name="Berges H."/>
            <person name="Blanchet N."/>
            <person name="Boniface M.C."/>
            <person name="Brunel D."/>
            <person name="Catrice O."/>
            <person name="Chaidir N."/>
            <person name="Claudel C."/>
            <person name="Donnadieu C."/>
            <person name="Faraut T."/>
            <person name="Fievet G."/>
            <person name="Helmstetter N."/>
            <person name="King M."/>
            <person name="Knapp S.J."/>
            <person name="Lai Z."/>
            <person name="Le Paslier M.C."/>
            <person name="Lippi Y."/>
            <person name="Lorenzon L."/>
            <person name="Mandel J.R."/>
            <person name="Marage G."/>
            <person name="Marchand G."/>
            <person name="Marquand E."/>
            <person name="Bret-Mestries E."/>
            <person name="Morien E."/>
            <person name="Nambeesan S."/>
            <person name="Nguyen T."/>
            <person name="Pegot-Espagnet P."/>
            <person name="Pouilly N."/>
            <person name="Raftis F."/>
            <person name="Sallet E."/>
            <person name="Schiex T."/>
            <person name="Thomas J."/>
            <person name="Vandecasteele C."/>
            <person name="Vares D."/>
            <person name="Vear F."/>
            <person name="Vautrin S."/>
            <person name="Crespi M."/>
            <person name="Mangin B."/>
            <person name="Burke J.M."/>
            <person name="Salse J."/>
            <person name="Munos S."/>
            <person name="Vincourt P."/>
            <person name="Rieseberg L.H."/>
            <person name="Langlade N.B."/>
        </authorList>
    </citation>
    <scope>NUCLEOTIDE SEQUENCE</scope>
    <source>
        <tissue evidence="6">Leaves</tissue>
    </source>
</reference>
<protein>
    <submittedName>
        <fullName evidence="6">Uncharacterized protein</fullName>
    </submittedName>
</protein>
<evidence type="ECO:0000256" key="5">
    <source>
        <dbReference type="ARBA" id="ARBA00023242"/>
    </source>
</evidence>
<dbReference type="GO" id="GO:0005634">
    <property type="term" value="C:nucleus"/>
    <property type="evidence" value="ECO:0007669"/>
    <property type="project" value="UniProtKB-SubCell"/>
</dbReference>
<evidence type="ECO:0000256" key="3">
    <source>
        <dbReference type="ARBA" id="ARBA00022803"/>
    </source>
</evidence>
<evidence type="ECO:0000256" key="4">
    <source>
        <dbReference type="ARBA" id="ARBA00023054"/>
    </source>
</evidence>
<keyword evidence="5" id="KW-0539">Nucleus</keyword>
<name>A0A9K3DRD0_HELAN</name>
<proteinExistence type="predicted"/>
<dbReference type="AlphaFoldDB" id="A0A9K3DRD0"/>
<keyword evidence="3" id="KW-0802">TPR repeat</keyword>
<evidence type="ECO:0000256" key="2">
    <source>
        <dbReference type="ARBA" id="ARBA00022737"/>
    </source>
</evidence>
<evidence type="ECO:0000256" key="1">
    <source>
        <dbReference type="ARBA" id="ARBA00004123"/>
    </source>
</evidence>
<dbReference type="EMBL" id="MNCJ02000331">
    <property type="protein sequence ID" value="KAF5759989.1"/>
    <property type="molecule type" value="Genomic_DNA"/>
</dbReference>
<keyword evidence="4" id="KW-0175">Coiled coil</keyword>
<comment type="subcellular location">
    <subcellularLocation>
        <location evidence="1">Nucleus</location>
    </subcellularLocation>
</comment>
<keyword evidence="7" id="KW-1185">Reference proteome</keyword>
<reference evidence="6" key="2">
    <citation type="submission" date="2020-06" db="EMBL/GenBank/DDBJ databases">
        <title>Helianthus annuus Genome sequencing and assembly Release 2.</title>
        <authorList>
            <person name="Gouzy J."/>
            <person name="Langlade N."/>
            <person name="Munos S."/>
        </authorList>
    </citation>
    <scope>NUCLEOTIDE SEQUENCE</scope>
    <source>
        <tissue evidence="6">Leaves</tissue>
    </source>
</reference>
<evidence type="ECO:0000313" key="6">
    <source>
        <dbReference type="EMBL" id="KAF5759989.1"/>
    </source>
</evidence>
<dbReference type="Proteomes" id="UP000215914">
    <property type="component" value="Unassembled WGS sequence"/>
</dbReference>
<accession>A0A9K3DRD0</accession>
<keyword evidence="2" id="KW-0677">Repeat</keyword>